<evidence type="ECO:0000313" key="3">
    <source>
        <dbReference type="Proteomes" id="UP000325182"/>
    </source>
</evidence>
<keyword evidence="1" id="KW-0812">Transmembrane</keyword>
<evidence type="ECO:0000313" key="2">
    <source>
        <dbReference type="EMBL" id="TYR99340.1"/>
    </source>
</evidence>
<evidence type="ECO:0000256" key="1">
    <source>
        <dbReference type="SAM" id="Phobius"/>
    </source>
</evidence>
<dbReference type="AlphaFoldDB" id="A0A5D4MEB8"/>
<keyword evidence="1" id="KW-0472">Membrane</keyword>
<reference evidence="2 3" key="1">
    <citation type="submission" date="2019-08" db="EMBL/GenBank/DDBJ databases">
        <title>Bacillus genomes from the desert of Cuatro Cienegas, Coahuila.</title>
        <authorList>
            <person name="Olmedo-Alvarez G."/>
        </authorList>
    </citation>
    <scope>NUCLEOTIDE SEQUENCE [LARGE SCALE GENOMIC DNA]</scope>
    <source>
        <strain evidence="2 3">CH128b_4D</strain>
    </source>
</reference>
<accession>A0A5D4MEB8</accession>
<sequence>MTTDQKTTVLLLTLVSTVIGVTFRLLDVSRSSHELISFHSMDILILMIIMVISGTGLILVRSDSFRFKKQR</sequence>
<dbReference type="EMBL" id="VTEG01000006">
    <property type="protein sequence ID" value="TYR99340.1"/>
    <property type="molecule type" value="Genomic_DNA"/>
</dbReference>
<proteinExistence type="predicted"/>
<feature type="transmembrane region" description="Helical" evidence="1">
    <location>
        <begin position="36"/>
        <end position="60"/>
    </location>
</feature>
<organism evidence="2 3">
    <name type="scientific">Rossellomorea vietnamensis</name>
    <dbReference type="NCBI Taxonomy" id="218284"/>
    <lineage>
        <taxon>Bacteria</taxon>
        <taxon>Bacillati</taxon>
        <taxon>Bacillota</taxon>
        <taxon>Bacilli</taxon>
        <taxon>Bacillales</taxon>
        <taxon>Bacillaceae</taxon>
        <taxon>Rossellomorea</taxon>
    </lineage>
</organism>
<gene>
    <name evidence="2" type="ORF">FZC84_11345</name>
</gene>
<dbReference type="RefSeq" id="WP_148953918.1">
    <property type="nucleotide sequence ID" value="NZ_VTEG01000006.1"/>
</dbReference>
<name>A0A5D4MEB8_9BACI</name>
<protein>
    <submittedName>
        <fullName evidence="2">Uncharacterized protein</fullName>
    </submittedName>
</protein>
<dbReference type="Proteomes" id="UP000325182">
    <property type="component" value="Unassembled WGS sequence"/>
</dbReference>
<keyword evidence="1" id="KW-1133">Transmembrane helix</keyword>
<comment type="caution">
    <text evidence="2">The sequence shown here is derived from an EMBL/GenBank/DDBJ whole genome shotgun (WGS) entry which is preliminary data.</text>
</comment>